<dbReference type="EMBL" id="JACHOO010000001">
    <property type="protein sequence ID" value="MBB5751002.1"/>
    <property type="molecule type" value="Genomic_DNA"/>
</dbReference>
<reference evidence="2 3" key="1">
    <citation type="submission" date="2020-08" db="EMBL/GenBank/DDBJ databases">
        <title>Genomic Encyclopedia of Type Strains, Phase IV (KMG-IV): sequencing the most valuable type-strain genomes for metagenomic binning, comparative biology and taxonomic classification.</title>
        <authorList>
            <person name="Goeker M."/>
        </authorList>
    </citation>
    <scope>NUCLEOTIDE SEQUENCE [LARGE SCALE GENOMIC DNA]</scope>
    <source>
        <strain evidence="2 3">DSM 16268</strain>
    </source>
</reference>
<keyword evidence="3" id="KW-1185">Reference proteome</keyword>
<keyword evidence="1" id="KW-0732">Signal</keyword>
<evidence type="ECO:0000313" key="3">
    <source>
        <dbReference type="Proteomes" id="UP000523821"/>
    </source>
</evidence>
<organism evidence="2 3">
    <name type="scientific">Prosthecomicrobium pneumaticum</name>
    <dbReference type="NCBI Taxonomy" id="81895"/>
    <lineage>
        <taxon>Bacteria</taxon>
        <taxon>Pseudomonadati</taxon>
        <taxon>Pseudomonadota</taxon>
        <taxon>Alphaproteobacteria</taxon>
        <taxon>Hyphomicrobiales</taxon>
        <taxon>Kaistiaceae</taxon>
        <taxon>Prosthecomicrobium</taxon>
    </lineage>
</organism>
<sequence length="166" mass="18520">MFVRLAVALMLWVALLAGGARSTPAVAEELALRWLTRDGRVLAERTLTLSDLDGLEQSRIETATPWTEGPQVFTGPSFAVLAGLTGERPAEAEVVALNDYSATVPAGDWFSRGVILSTRLNGETMRVRDKGPYWVMYPIDRDSQLERQDYQSRMVWQVKSIDFISE</sequence>
<dbReference type="Proteomes" id="UP000523821">
    <property type="component" value="Unassembled WGS sequence"/>
</dbReference>
<name>A0A7W9FIS6_9HYPH</name>
<dbReference type="RefSeq" id="WP_183851594.1">
    <property type="nucleotide sequence ID" value="NZ_JACHOO010000001.1"/>
</dbReference>
<evidence type="ECO:0000256" key="1">
    <source>
        <dbReference type="SAM" id="SignalP"/>
    </source>
</evidence>
<accession>A0A7W9FIS6</accession>
<protein>
    <recommendedName>
        <fullName evidence="4">Oxidoreductase molybdopterin-binding domain-containing protein</fullName>
    </recommendedName>
</protein>
<feature type="signal peptide" evidence="1">
    <location>
        <begin position="1"/>
        <end position="27"/>
    </location>
</feature>
<evidence type="ECO:0008006" key="4">
    <source>
        <dbReference type="Google" id="ProtNLM"/>
    </source>
</evidence>
<evidence type="ECO:0000313" key="2">
    <source>
        <dbReference type="EMBL" id="MBB5751002.1"/>
    </source>
</evidence>
<dbReference type="InterPro" id="IPR036374">
    <property type="entry name" value="OxRdtase_Mopterin-bd_sf"/>
</dbReference>
<feature type="chain" id="PRO_5031014964" description="Oxidoreductase molybdopterin-binding domain-containing protein" evidence="1">
    <location>
        <begin position="28"/>
        <end position="166"/>
    </location>
</feature>
<comment type="caution">
    <text evidence="2">The sequence shown here is derived from an EMBL/GenBank/DDBJ whole genome shotgun (WGS) entry which is preliminary data.</text>
</comment>
<proteinExistence type="predicted"/>
<gene>
    <name evidence="2" type="ORF">GGQ63_000045</name>
</gene>
<dbReference type="SUPFAM" id="SSF56524">
    <property type="entry name" value="Oxidoreductase molybdopterin-binding domain"/>
    <property type="match status" value="1"/>
</dbReference>
<dbReference type="AlphaFoldDB" id="A0A7W9FIS6"/>